<gene>
    <name evidence="1" type="ORF">PCOR1329_LOCUS55728</name>
</gene>
<comment type="caution">
    <text evidence="1">The sequence shown here is derived from an EMBL/GenBank/DDBJ whole genome shotgun (WGS) entry which is preliminary data.</text>
</comment>
<evidence type="ECO:0000313" key="2">
    <source>
        <dbReference type="Proteomes" id="UP001189429"/>
    </source>
</evidence>
<evidence type="ECO:0000313" key="1">
    <source>
        <dbReference type="EMBL" id="CAK0869334.1"/>
    </source>
</evidence>
<proteinExistence type="predicted"/>
<dbReference type="Proteomes" id="UP001189429">
    <property type="component" value="Unassembled WGS sequence"/>
</dbReference>
<organism evidence="1 2">
    <name type="scientific">Prorocentrum cordatum</name>
    <dbReference type="NCBI Taxonomy" id="2364126"/>
    <lineage>
        <taxon>Eukaryota</taxon>
        <taxon>Sar</taxon>
        <taxon>Alveolata</taxon>
        <taxon>Dinophyceae</taxon>
        <taxon>Prorocentrales</taxon>
        <taxon>Prorocentraceae</taxon>
        <taxon>Prorocentrum</taxon>
    </lineage>
</organism>
<protein>
    <submittedName>
        <fullName evidence="1">Uncharacterized protein</fullName>
    </submittedName>
</protein>
<keyword evidence="2" id="KW-1185">Reference proteome</keyword>
<dbReference type="EMBL" id="CAUYUJ010016840">
    <property type="protein sequence ID" value="CAK0869334.1"/>
    <property type="molecule type" value="Genomic_DNA"/>
</dbReference>
<feature type="non-terminal residue" evidence="1">
    <location>
        <position position="1"/>
    </location>
</feature>
<accession>A0ABN9VCS6</accession>
<sequence>DRVAALRRRLGPGGHVASTAAAELGAALEKLHGMPPFRGLGGLNSSSHRYGTGRLLGDAATITGYQKGMLLLGRPVQILDVPSLQLPAPGVDWQWAAYNPSFVLVRWRGKSVILVAYRMSTWNLCTWAGDGSPLERLPVVKGKRRTTSKVVAAILRPDFAVVVPPRPVVGTNYSSPVAPTTAAWSAWASTMPGCSRSAWSPSCSTRQLLRRATIPTAFTT</sequence>
<reference evidence="1" key="1">
    <citation type="submission" date="2023-10" db="EMBL/GenBank/DDBJ databases">
        <authorList>
            <person name="Chen Y."/>
            <person name="Shah S."/>
            <person name="Dougan E. K."/>
            <person name="Thang M."/>
            <person name="Chan C."/>
        </authorList>
    </citation>
    <scope>NUCLEOTIDE SEQUENCE [LARGE SCALE GENOMIC DNA]</scope>
</reference>
<name>A0ABN9VCS6_9DINO</name>